<accession>A0A564TW48</accession>
<organism evidence="7 8">
    <name type="scientific">Dorea formicigenerans</name>
    <dbReference type="NCBI Taxonomy" id="39486"/>
    <lineage>
        <taxon>Bacteria</taxon>
        <taxon>Bacillati</taxon>
        <taxon>Bacillota</taxon>
        <taxon>Clostridia</taxon>
        <taxon>Lachnospirales</taxon>
        <taxon>Lachnospiraceae</taxon>
        <taxon>Dorea</taxon>
    </lineage>
</organism>
<dbReference type="RefSeq" id="WP_144124724.1">
    <property type="nucleotide sequence ID" value="NZ_CABHNI010000032.1"/>
</dbReference>
<keyword evidence="3" id="KW-0949">S-adenosyl-L-methionine</keyword>
<gene>
    <name evidence="7" type="primary">moaA_1</name>
    <name evidence="7" type="ORF">DFSSTS7063_01885</name>
</gene>
<keyword evidence="6" id="KW-0411">Iron-sulfur</keyword>
<dbReference type="EMBL" id="CABHNI010000032">
    <property type="protein sequence ID" value="VUX11449.1"/>
    <property type="molecule type" value="Genomic_DNA"/>
</dbReference>
<evidence type="ECO:0000256" key="6">
    <source>
        <dbReference type="ARBA" id="ARBA00023014"/>
    </source>
</evidence>
<dbReference type="InterPro" id="IPR013785">
    <property type="entry name" value="Aldolase_TIM"/>
</dbReference>
<evidence type="ECO:0000256" key="2">
    <source>
        <dbReference type="ARBA" id="ARBA00022485"/>
    </source>
</evidence>
<name>A0A564TW48_9FIRM</name>
<keyword evidence="5" id="KW-0408">Iron</keyword>
<dbReference type="InterPro" id="IPR000385">
    <property type="entry name" value="MoaA_NifB_PqqE_Fe-S-bd_CS"/>
</dbReference>
<dbReference type="PROSITE" id="PS01305">
    <property type="entry name" value="MOAA_NIFB_PQQE"/>
    <property type="match status" value="1"/>
</dbReference>
<dbReference type="Gene3D" id="3.20.20.70">
    <property type="entry name" value="Aldolase class I"/>
    <property type="match status" value="1"/>
</dbReference>
<evidence type="ECO:0000313" key="7">
    <source>
        <dbReference type="EMBL" id="VUX11449.1"/>
    </source>
</evidence>
<sequence length="188" mass="22149">MMEKTKIKEYKELFDNLKNGNQYYRLGKLFSTTEKKYFYDTGTGKIFEIADRVYEVLDAIFDEDTFDAVFSLKMDEKELESALDEIVESINKENILQAPPLVEFRGPHSEALEYYLEEQMSQLTLEVTEKCNLRCKYCIYQDSHSDFHGYANRDMQFETAKKAIDFAYPRTGKNFYVAFYGGERIFCT</sequence>
<keyword evidence="4" id="KW-0479">Metal-binding</keyword>
<dbReference type="GO" id="GO:0046872">
    <property type="term" value="F:metal ion binding"/>
    <property type="evidence" value="ECO:0007669"/>
    <property type="project" value="UniProtKB-KW"/>
</dbReference>
<evidence type="ECO:0000256" key="4">
    <source>
        <dbReference type="ARBA" id="ARBA00022723"/>
    </source>
</evidence>
<dbReference type="PANTHER" id="PTHR43273">
    <property type="entry name" value="ANAEROBIC SULFATASE-MATURATING ENZYME HOMOLOG ASLB-RELATED"/>
    <property type="match status" value="1"/>
</dbReference>
<dbReference type="GO" id="GO:0016491">
    <property type="term" value="F:oxidoreductase activity"/>
    <property type="evidence" value="ECO:0007669"/>
    <property type="project" value="InterPro"/>
</dbReference>
<evidence type="ECO:0000313" key="8">
    <source>
        <dbReference type="Proteomes" id="UP000358366"/>
    </source>
</evidence>
<evidence type="ECO:0000256" key="3">
    <source>
        <dbReference type="ARBA" id="ARBA00022691"/>
    </source>
</evidence>
<proteinExistence type="predicted"/>
<keyword evidence="2" id="KW-0004">4Fe-4S</keyword>
<dbReference type="GO" id="GO:0051539">
    <property type="term" value="F:4 iron, 4 sulfur cluster binding"/>
    <property type="evidence" value="ECO:0007669"/>
    <property type="project" value="UniProtKB-KW"/>
</dbReference>
<reference evidence="7 8" key="1">
    <citation type="submission" date="2019-07" db="EMBL/GenBank/DDBJ databases">
        <authorList>
            <person name="Hibberd C M."/>
            <person name="Gehrig L. J."/>
            <person name="Chang H.-W."/>
            <person name="Venkatesh S."/>
        </authorList>
    </citation>
    <scope>NUCLEOTIDE SEQUENCE [LARGE SCALE GENOMIC DNA]</scope>
    <source>
        <strain evidence="7">Dorea_formicigenerans_SSTS_Bg7063</strain>
    </source>
</reference>
<comment type="cofactor">
    <cofactor evidence="1">
        <name>[4Fe-4S] cluster</name>
        <dbReference type="ChEBI" id="CHEBI:49883"/>
    </cofactor>
</comment>
<protein>
    <submittedName>
        <fullName evidence="7">Cyclic pyranopterin monophosphate synthase</fullName>
    </submittedName>
</protein>
<dbReference type="InterPro" id="IPR058240">
    <property type="entry name" value="rSAM_sf"/>
</dbReference>
<dbReference type="Proteomes" id="UP000358366">
    <property type="component" value="Unassembled WGS sequence"/>
</dbReference>
<dbReference type="PANTHER" id="PTHR43273:SF3">
    <property type="entry name" value="ANAEROBIC SULFATASE-MATURATING ENZYME HOMOLOG ASLB-RELATED"/>
    <property type="match status" value="1"/>
</dbReference>
<evidence type="ECO:0000256" key="5">
    <source>
        <dbReference type="ARBA" id="ARBA00023004"/>
    </source>
</evidence>
<evidence type="ECO:0000256" key="1">
    <source>
        <dbReference type="ARBA" id="ARBA00001966"/>
    </source>
</evidence>
<dbReference type="SUPFAM" id="SSF102114">
    <property type="entry name" value="Radical SAM enzymes"/>
    <property type="match status" value="1"/>
</dbReference>
<dbReference type="InterPro" id="IPR023867">
    <property type="entry name" value="Sulphatase_maturase_rSAM"/>
</dbReference>
<dbReference type="AlphaFoldDB" id="A0A564TW48"/>